<feature type="transmembrane region" description="Helical" evidence="1">
    <location>
        <begin position="234"/>
        <end position="252"/>
    </location>
</feature>
<dbReference type="Proteomes" id="UP000199474">
    <property type="component" value="Unassembled WGS sequence"/>
</dbReference>
<feature type="transmembrane region" description="Helical" evidence="1">
    <location>
        <begin position="140"/>
        <end position="159"/>
    </location>
</feature>
<dbReference type="NCBIfam" id="NF038403">
    <property type="entry name" value="perm_prefix_1"/>
    <property type="match status" value="1"/>
</dbReference>
<feature type="transmembrane region" description="Helical" evidence="1">
    <location>
        <begin position="79"/>
        <end position="102"/>
    </location>
</feature>
<sequence length="292" mass="32978">MTNIEKHVEKILEHMQSPHDEREDIREELISHLEEAKQRYMSGGFDEKQAEKQALSDFGESDMIGHQLQESMYPYQRGFFHLIGIGTILFGVIFYVNLVFFLNEPIPVWWLAVQLLSGSAVTLAAINISYVGKYFYITNLLLLVNIIWNGINFAVAWSMSTWQAIFFGIYLVTLILLGAVAVIRNSYYSSEPTENLQQKRGLVLFSYVVNLLFGAAVAGISLFFLWAFLAFSGLGVYAFITVAPIILWIIAYKYQMGAIAKKPLVSLLTGLGFSLLAIAFPFAVFLMFSGRF</sequence>
<evidence type="ECO:0000256" key="1">
    <source>
        <dbReference type="SAM" id="Phobius"/>
    </source>
</evidence>
<protein>
    <submittedName>
        <fullName evidence="2">Uncharacterized protein</fullName>
    </submittedName>
</protein>
<evidence type="ECO:0000313" key="2">
    <source>
        <dbReference type="EMBL" id="SFE18104.1"/>
    </source>
</evidence>
<name>A0A1I1YEV1_9BACI</name>
<feature type="transmembrane region" description="Helical" evidence="1">
    <location>
        <begin position="108"/>
        <end position="128"/>
    </location>
</feature>
<gene>
    <name evidence="2" type="ORF">SAMN05216238_109140</name>
</gene>
<feature type="transmembrane region" description="Helical" evidence="1">
    <location>
        <begin position="264"/>
        <end position="288"/>
    </location>
</feature>
<keyword evidence="1" id="KW-0472">Membrane</keyword>
<dbReference type="InterPro" id="IPR047928">
    <property type="entry name" value="Perm_prefix_1"/>
</dbReference>
<reference evidence="3" key="1">
    <citation type="submission" date="2016-10" db="EMBL/GenBank/DDBJ databases">
        <authorList>
            <person name="Varghese N."/>
            <person name="Submissions S."/>
        </authorList>
    </citation>
    <scope>NUCLEOTIDE SEQUENCE [LARGE SCALE GENOMIC DNA]</scope>
    <source>
        <strain evidence="3">DSM 22530</strain>
    </source>
</reference>
<dbReference type="STRING" id="640948.SAMN05216238_109140"/>
<keyword evidence="1" id="KW-0812">Transmembrane</keyword>
<keyword evidence="3" id="KW-1185">Reference proteome</keyword>
<organism evidence="2 3">
    <name type="scientific">Lentibacillus persicus</name>
    <dbReference type="NCBI Taxonomy" id="640948"/>
    <lineage>
        <taxon>Bacteria</taxon>
        <taxon>Bacillati</taxon>
        <taxon>Bacillota</taxon>
        <taxon>Bacilli</taxon>
        <taxon>Bacillales</taxon>
        <taxon>Bacillaceae</taxon>
        <taxon>Lentibacillus</taxon>
    </lineage>
</organism>
<dbReference type="RefSeq" id="WP_090086204.1">
    <property type="nucleotide sequence ID" value="NZ_FOMR01000009.1"/>
</dbReference>
<feature type="transmembrane region" description="Helical" evidence="1">
    <location>
        <begin position="204"/>
        <end position="228"/>
    </location>
</feature>
<dbReference type="OrthoDB" id="2435931at2"/>
<keyword evidence="1" id="KW-1133">Transmembrane helix</keyword>
<proteinExistence type="predicted"/>
<feature type="transmembrane region" description="Helical" evidence="1">
    <location>
        <begin position="165"/>
        <end position="183"/>
    </location>
</feature>
<evidence type="ECO:0000313" key="3">
    <source>
        <dbReference type="Proteomes" id="UP000199474"/>
    </source>
</evidence>
<dbReference type="AlphaFoldDB" id="A0A1I1YEV1"/>
<dbReference type="EMBL" id="FOMR01000009">
    <property type="protein sequence ID" value="SFE18104.1"/>
    <property type="molecule type" value="Genomic_DNA"/>
</dbReference>
<accession>A0A1I1YEV1</accession>